<feature type="region of interest" description="Disordered" evidence="1">
    <location>
        <begin position="209"/>
        <end position="240"/>
    </location>
</feature>
<feature type="transmembrane region" description="Helical" evidence="2">
    <location>
        <begin position="112"/>
        <end position="133"/>
    </location>
</feature>
<reference evidence="3" key="2">
    <citation type="submission" date="2023-05" db="EMBL/GenBank/DDBJ databases">
        <authorList>
            <consortium name="Lawrence Berkeley National Laboratory"/>
            <person name="Steindorff A."/>
            <person name="Hensen N."/>
            <person name="Bonometti L."/>
            <person name="Westerberg I."/>
            <person name="Brannstrom I.O."/>
            <person name="Guillou S."/>
            <person name="Cros-Aarteil S."/>
            <person name="Calhoun S."/>
            <person name="Haridas S."/>
            <person name="Kuo A."/>
            <person name="Mondo S."/>
            <person name="Pangilinan J."/>
            <person name="Riley R."/>
            <person name="Labutti K."/>
            <person name="Andreopoulos B."/>
            <person name="Lipzen A."/>
            <person name="Chen C."/>
            <person name="Yanf M."/>
            <person name="Daum C."/>
            <person name="Ng V."/>
            <person name="Clum A."/>
            <person name="Ohm R."/>
            <person name="Martin F."/>
            <person name="Silar P."/>
            <person name="Natvig D."/>
            <person name="Lalanne C."/>
            <person name="Gautier V."/>
            <person name="Ament-Velasquez S.L."/>
            <person name="Kruys A."/>
            <person name="Hutchinson M.I."/>
            <person name="Powell A.J."/>
            <person name="Barry K."/>
            <person name="Miller A.N."/>
            <person name="Grigoriev I.V."/>
            <person name="Debuchy R."/>
            <person name="Gladieux P."/>
            <person name="Thoren M.H."/>
            <person name="Johannesson H."/>
        </authorList>
    </citation>
    <scope>NUCLEOTIDE SEQUENCE</scope>
    <source>
        <strain evidence="3">PSN293</strain>
    </source>
</reference>
<keyword evidence="2" id="KW-1133">Transmembrane helix</keyword>
<evidence type="ECO:0000313" key="4">
    <source>
        <dbReference type="Proteomes" id="UP001301769"/>
    </source>
</evidence>
<feature type="transmembrane region" description="Helical" evidence="2">
    <location>
        <begin position="20"/>
        <end position="38"/>
    </location>
</feature>
<dbReference type="EMBL" id="MU858045">
    <property type="protein sequence ID" value="KAK4220069.1"/>
    <property type="molecule type" value="Genomic_DNA"/>
</dbReference>
<dbReference type="Proteomes" id="UP001301769">
    <property type="component" value="Unassembled WGS sequence"/>
</dbReference>
<name>A0AAN6YIS1_9PEZI</name>
<accession>A0AAN6YIS1</accession>
<evidence type="ECO:0000256" key="2">
    <source>
        <dbReference type="SAM" id="Phobius"/>
    </source>
</evidence>
<comment type="caution">
    <text evidence="3">The sequence shown here is derived from an EMBL/GenBank/DDBJ whole genome shotgun (WGS) entry which is preliminary data.</text>
</comment>
<sequence>MARTYKILHRPWRLKWPMYWGMVPELMFLIAVLVLFGLQQPDVWRTRFWRIGHDLELNSSPNIILYAYANHRPLPDIPFVWSQSLTNFNVAISIISLFILLGKMIATIMKIYYPIIGLFVNLCLTGLYAASVYGQAGPDYADPRYPSPVAWYIRMSCDVAKPYGGGAFRNCMMSKAAFAVTVLFMALYFFYLCLAVWAMLPNKELDMVDSDDEDNGSTGAGKEREWEMQPTTPRGVPFTPRTQAFHTLDRKLPLRANYA</sequence>
<evidence type="ECO:0000256" key="1">
    <source>
        <dbReference type="SAM" id="MobiDB-lite"/>
    </source>
</evidence>
<keyword evidence="4" id="KW-1185">Reference proteome</keyword>
<protein>
    <submittedName>
        <fullName evidence="3">Uncharacterized protein</fullName>
    </submittedName>
</protein>
<gene>
    <name evidence="3" type="ORF">QBC37DRAFT_483</name>
</gene>
<evidence type="ECO:0000313" key="3">
    <source>
        <dbReference type="EMBL" id="KAK4220069.1"/>
    </source>
</evidence>
<keyword evidence="2" id="KW-0812">Transmembrane</keyword>
<proteinExistence type="predicted"/>
<feature type="transmembrane region" description="Helical" evidence="2">
    <location>
        <begin position="176"/>
        <end position="200"/>
    </location>
</feature>
<keyword evidence="2" id="KW-0472">Membrane</keyword>
<dbReference type="AlphaFoldDB" id="A0AAN6YIS1"/>
<feature type="transmembrane region" description="Helical" evidence="2">
    <location>
        <begin position="80"/>
        <end position="100"/>
    </location>
</feature>
<organism evidence="3 4">
    <name type="scientific">Rhypophila decipiens</name>
    <dbReference type="NCBI Taxonomy" id="261697"/>
    <lineage>
        <taxon>Eukaryota</taxon>
        <taxon>Fungi</taxon>
        <taxon>Dikarya</taxon>
        <taxon>Ascomycota</taxon>
        <taxon>Pezizomycotina</taxon>
        <taxon>Sordariomycetes</taxon>
        <taxon>Sordariomycetidae</taxon>
        <taxon>Sordariales</taxon>
        <taxon>Naviculisporaceae</taxon>
        <taxon>Rhypophila</taxon>
    </lineage>
</organism>
<reference evidence="3" key="1">
    <citation type="journal article" date="2023" name="Mol. Phylogenet. Evol.">
        <title>Genome-scale phylogeny and comparative genomics of the fungal order Sordariales.</title>
        <authorList>
            <person name="Hensen N."/>
            <person name="Bonometti L."/>
            <person name="Westerberg I."/>
            <person name="Brannstrom I.O."/>
            <person name="Guillou S."/>
            <person name="Cros-Aarteil S."/>
            <person name="Calhoun S."/>
            <person name="Haridas S."/>
            <person name="Kuo A."/>
            <person name="Mondo S."/>
            <person name="Pangilinan J."/>
            <person name="Riley R."/>
            <person name="LaButti K."/>
            <person name="Andreopoulos B."/>
            <person name="Lipzen A."/>
            <person name="Chen C."/>
            <person name="Yan M."/>
            <person name="Daum C."/>
            <person name="Ng V."/>
            <person name="Clum A."/>
            <person name="Steindorff A."/>
            <person name="Ohm R.A."/>
            <person name="Martin F."/>
            <person name="Silar P."/>
            <person name="Natvig D.O."/>
            <person name="Lalanne C."/>
            <person name="Gautier V."/>
            <person name="Ament-Velasquez S.L."/>
            <person name="Kruys A."/>
            <person name="Hutchinson M.I."/>
            <person name="Powell A.J."/>
            <person name="Barry K."/>
            <person name="Miller A.N."/>
            <person name="Grigoriev I.V."/>
            <person name="Debuchy R."/>
            <person name="Gladieux P."/>
            <person name="Hiltunen Thoren M."/>
            <person name="Johannesson H."/>
        </authorList>
    </citation>
    <scope>NUCLEOTIDE SEQUENCE</scope>
    <source>
        <strain evidence="3">PSN293</strain>
    </source>
</reference>